<dbReference type="Gene3D" id="3.40.30.30">
    <property type="entry name" value="Hypothetical protein sa0798"/>
    <property type="match status" value="1"/>
</dbReference>
<dbReference type="STRING" id="1385511.GCA_000425225_01907"/>
<comment type="caution">
    <text evidence="1">The sequence shown here is derived from an EMBL/GenBank/DDBJ whole genome shotgun (WGS) entry which is preliminary data.</text>
</comment>
<dbReference type="InterPro" id="IPR038218">
    <property type="entry name" value="YuzD-like_sp"/>
</dbReference>
<dbReference type="Proteomes" id="UP000030403">
    <property type="component" value="Unassembled WGS sequence"/>
</dbReference>
<name>A0A0A5I1R3_9BACI</name>
<dbReference type="EMBL" id="AVPF01000012">
    <property type="protein sequence ID" value="KGX89797.1"/>
    <property type="molecule type" value="Genomic_DNA"/>
</dbReference>
<dbReference type="PIRSF" id="PIRSF010603">
    <property type="entry name" value="UCP010603"/>
    <property type="match status" value="1"/>
</dbReference>
<protein>
    <submittedName>
        <fullName evidence="1">Disulfide oxidoreductase</fullName>
    </submittedName>
</protein>
<dbReference type="InterPro" id="IPR036249">
    <property type="entry name" value="Thioredoxin-like_sf"/>
</dbReference>
<gene>
    <name evidence="1" type="ORF">N783_04175</name>
</gene>
<dbReference type="eggNOG" id="COG4837">
    <property type="taxonomic scope" value="Bacteria"/>
</dbReference>
<accession>A0A0A5I1R3</accession>
<dbReference type="Pfam" id="PF07315">
    <property type="entry name" value="DUF1462"/>
    <property type="match status" value="1"/>
</dbReference>
<dbReference type="AlphaFoldDB" id="A0A0A5I1R3"/>
<sequence length="107" mass="12208">MNKTTITVYGAEQRCASCVNAPGSKETYEWLEAAISRKYDSSDLQFQYIDIFTPPEQEEHQYFTQKILDDEYFYPLVVVNGEVVGEGNPRLKTVYRALESEGIQPTG</sequence>
<evidence type="ECO:0000313" key="1">
    <source>
        <dbReference type="EMBL" id="KGX89797.1"/>
    </source>
</evidence>
<proteinExistence type="predicted"/>
<dbReference type="InterPro" id="IPR009190">
    <property type="entry name" value="DUF1462"/>
</dbReference>
<organism evidence="1 2">
    <name type="scientific">Pontibacillus marinus BH030004 = DSM 16465</name>
    <dbReference type="NCBI Taxonomy" id="1385511"/>
    <lineage>
        <taxon>Bacteria</taxon>
        <taxon>Bacillati</taxon>
        <taxon>Bacillota</taxon>
        <taxon>Bacilli</taxon>
        <taxon>Bacillales</taxon>
        <taxon>Bacillaceae</taxon>
        <taxon>Pontibacillus</taxon>
    </lineage>
</organism>
<keyword evidence="2" id="KW-1185">Reference proteome</keyword>
<reference evidence="1 2" key="1">
    <citation type="submission" date="2013-08" db="EMBL/GenBank/DDBJ databases">
        <authorList>
            <person name="Huang J."/>
            <person name="Wang G."/>
        </authorList>
    </citation>
    <scope>NUCLEOTIDE SEQUENCE [LARGE SCALE GENOMIC DNA]</scope>
    <source>
        <strain evidence="1 2">BH030004</strain>
    </source>
</reference>
<dbReference type="RefSeq" id="WP_027445930.1">
    <property type="nucleotide sequence ID" value="NZ_AULJ01000019.1"/>
</dbReference>
<evidence type="ECO:0000313" key="2">
    <source>
        <dbReference type="Proteomes" id="UP000030403"/>
    </source>
</evidence>
<dbReference type="SUPFAM" id="SSF52833">
    <property type="entry name" value="Thioredoxin-like"/>
    <property type="match status" value="1"/>
</dbReference>
<dbReference type="OrthoDB" id="2389679at2"/>